<dbReference type="InterPro" id="IPR006076">
    <property type="entry name" value="FAD-dep_OxRdtase"/>
</dbReference>
<dbReference type="InterPro" id="IPR036188">
    <property type="entry name" value="FAD/NAD-bd_sf"/>
</dbReference>
<dbReference type="KEGG" id="dch:SY84_12710"/>
<feature type="domain" description="FAD dependent oxidoreductase" evidence="1">
    <location>
        <begin position="30"/>
        <end position="390"/>
    </location>
</feature>
<dbReference type="SUPFAM" id="SSF51905">
    <property type="entry name" value="FAD/NAD(P)-binding domain"/>
    <property type="match status" value="1"/>
</dbReference>
<evidence type="ECO:0000313" key="3">
    <source>
        <dbReference type="Proteomes" id="UP000034024"/>
    </source>
</evidence>
<dbReference type="Pfam" id="PF01266">
    <property type="entry name" value="DAO"/>
    <property type="match status" value="1"/>
</dbReference>
<dbReference type="Proteomes" id="UP000034024">
    <property type="component" value="Chromosome"/>
</dbReference>
<protein>
    <submittedName>
        <fullName evidence="2">FAD-dependent oxidoreductase</fullName>
    </submittedName>
</protein>
<organism evidence="2 3">
    <name type="scientific">Deinococcus soli</name>
    <name type="common">ex Cha et al. 2016</name>
    <dbReference type="NCBI Taxonomy" id="1309411"/>
    <lineage>
        <taxon>Bacteria</taxon>
        <taxon>Thermotogati</taxon>
        <taxon>Deinococcota</taxon>
        <taxon>Deinococci</taxon>
        <taxon>Deinococcales</taxon>
        <taxon>Deinococcaceae</taxon>
        <taxon>Deinococcus</taxon>
    </lineage>
</organism>
<gene>
    <name evidence="2" type="ORF">SY84_12710</name>
</gene>
<dbReference type="PANTHER" id="PTHR13847:SF201">
    <property type="entry name" value="PUTATIBE OXIDOREDUCTASE"/>
    <property type="match status" value="1"/>
</dbReference>
<evidence type="ECO:0000259" key="1">
    <source>
        <dbReference type="Pfam" id="PF01266"/>
    </source>
</evidence>
<dbReference type="PATRIC" id="fig|1309411.5.peg.2579"/>
<dbReference type="OrthoDB" id="571248at2"/>
<dbReference type="Gene3D" id="3.30.9.10">
    <property type="entry name" value="D-Amino Acid Oxidase, subunit A, domain 2"/>
    <property type="match status" value="1"/>
</dbReference>
<dbReference type="EMBL" id="CP011389">
    <property type="protein sequence ID" value="AKH17743.1"/>
    <property type="molecule type" value="Genomic_DNA"/>
</dbReference>
<reference evidence="2 3" key="1">
    <citation type="submission" date="2015-01" db="EMBL/GenBank/DDBJ databases">
        <title>Deinococcus soli/N5/whole genome sequencing.</title>
        <authorList>
            <person name="Kim M.K."/>
            <person name="Srinivasan S."/>
            <person name="Lee J.-J."/>
        </authorList>
    </citation>
    <scope>NUCLEOTIDE SEQUENCE [LARGE SCALE GENOMIC DNA]</scope>
    <source>
        <strain evidence="2 3">N5</strain>
    </source>
</reference>
<evidence type="ECO:0000313" key="2">
    <source>
        <dbReference type="EMBL" id="AKH17743.1"/>
    </source>
</evidence>
<dbReference type="GO" id="GO:0005737">
    <property type="term" value="C:cytoplasm"/>
    <property type="evidence" value="ECO:0007669"/>
    <property type="project" value="TreeGrafter"/>
</dbReference>
<accession>A0A0F7JSN5</accession>
<dbReference type="RefSeq" id="WP_046844310.1">
    <property type="nucleotide sequence ID" value="NZ_CP011389.1"/>
</dbReference>
<dbReference type="AlphaFoldDB" id="A0A0F7JSN5"/>
<dbReference type="Gene3D" id="3.50.50.60">
    <property type="entry name" value="FAD/NAD(P)-binding domain"/>
    <property type="match status" value="1"/>
</dbReference>
<keyword evidence="3" id="KW-1185">Reference proteome</keyword>
<dbReference type="PANTHER" id="PTHR13847">
    <property type="entry name" value="SARCOSINE DEHYDROGENASE-RELATED"/>
    <property type="match status" value="1"/>
</dbReference>
<name>A0A0F7JSN5_9DEIO</name>
<sequence>MDLRSGRAFWPLTNGLMHTYPPLSGDESADVLVIGAGITGALLADRLSAAGLDVVVTDLRDAAFGSTSASTALLQYEIDTNLVDLIPMIGQADAERAYHLCREAIDMVRDLTTELPDDCGFRERGSLYYASNRRDARMLAQEHAARTRAGLNVEHLDAHALKGRFGITAPAALFSPDGAEVDPYRLAQHLLQRAQSRGARVYDRTEVTRLDEPKDRHGGDFTAHTDRNAKIQARWVVVATGYEAEKFLGRRLAQLKNSYALATEPIAETDGELWPTGCLIWETARPYLYARTTQDGRVIIGGEDDNHHNPARRDRVLPAKQRRLERKLGKLLPHLHPETAFAWAGTFGETKDGLAYIGPREKGDRLLFALGYGGNGITYSVQAARLLTDLIQGEEHDDLRIFRLDR</sequence>
<proteinExistence type="predicted"/>
<dbReference type="PRINTS" id="PR00420">
    <property type="entry name" value="RNGMNOXGNASE"/>
</dbReference>